<feature type="compositionally biased region" description="Gly residues" evidence="6">
    <location>
        <begin position="96"/>
        <end position="106"/>
    </location>
</feature>
<sequence length="117" mass="11688">METLLRGAAILVLLMTLCGLWRVMLAGAAADWIMGVQLLGTGAIAALLLLAASEAMPALLDLALMLALLAAFAVVAFVLGEQERPAGDVPDAAPGSGPGDAMGHGGAPARAMPAREG</sequence>
<dbReference type="InterPro" id="IPR007208">
    <property type="entry name" value="MrpF/PhaF-like"/>
</dbReference>
<protein>
    <submittedName>
        <fullName evidence="8">Monovalent cation/H+ antiporter complex subunit F</fullName>
    </submittedName>
</protein>
<keyword evidence="3 7" id="KW-0812">Transmembrane</keyword>
<accession>A0A9X1YCL8</accession>
<proteinExistence type="predicted"/>
<name>A0A9X1YCL8_9PROT</name>
<reference evidence="8" key="1">
    <citation type="submission" date="2022-04" db="EMBL/GenBank/DDBJ databases">
        <title>Roseomonas acroporae sp. nov., isolated from coral Acropora digitifera.</title>
        <authorList>
            <person name="Sun H."/>
        </authorList>
    </citation>
    <scope>NUCLEOTIDE SEQUENCE</scope>
    <source>
        <strain evidence="8">NAR14</strain>
    </source>
</reference>
<evidence type="ECO:0000313" key="9">
    <source>
        <dbReference type="Proteomes" id="UP001139516"/>
    </source>
</evidence>
<evidence type="ECO:0000256" key="1">
    <source>
        <dbReference type="ARBA" id="ARBA00004651"/>
    </source>
</evidence>
<evidence type="ECO:0000256" key="6">
    <source>
        <dbReference type="SAM" id="MobiDB-lite"/>
    </source>
</evidence>
<dbReference type="Proteomes" id="UP001139516">
    <property type="component" value="Unassembled WGS sequence"/>
</dbReference>
<evidence type="ECO:0000256" key="5">
    <source>
        <dbReference type="ARBA" id="ARBA00023136"/>
    </source>
</evidence>
<evidence type="ECO:0000313" key="8">
    <source>
        <dbReference type="EMBL" id="MCK8786242.1"/>
    </source>
</evidence>
<evidence type="ECO:0000256" key="7">
    <source>
        <dbReference type="SAM" id="Phobius"/>
    </source>
</evidence>
<feature type="transmembrane region" description="Helical" evidence="7">
    <location>
        <begin position="32"/>
        <end position="52"/>
    </location>
</feature>
<comment type="subcellular location">
    <subcellularLocation>
        <location evidence="1">Cell membrane</location>
        <topology evidence="1">Multi-pass membrane protein</topology>
    </subcellularLocation>
</comment>
<keyword evidence="5 7" id="KW-0472">Membrane</keyword>
<feature type="region of interest" description="Disordered" evidence="6">
    <location>
        <begin position="87"/>
        <end position="117"/>
    </location>
</feature>
<keyword evidence="4 7" id="KW-1133">Transmembrane helix</keyword>
<keyword evidence="9" id="KW-1185">Reference proteome</keyword>
<evidence type="ECO:0000256" key="3">
    <source>
        <dbReference type="ARBA" id="ARBA00022692"/>
    </source>
</evidence>
<comment type="caution">
    <text evidence="8">The sequence shown here is derived from an EMBL/GenBank/DDBJ whole genome shotgun (WGS) entry which is preliminary data.</text>
</comment>
<feature type="transmembrane region" description="Helical" evidence="7">
    <location>
        <begin position="58"/>
        <end position="79"/>
    </location>
</feature>
<dbReference type="GO" id="GO:0015075">
    <property type="term" value="F:monoatomic ion transmembrane transporter activity"/>
    <property type="evidence" value="ECO:0007669"/>
    <property type="project" value="InterPro"/>
</dbReference>
<evidence type="ECO:0000256" key="4">
    <source>
        <dbReference type="ARBA" id="ARBA00022989"/>
    </source>
</evidence>
<dbReference type="EMBL" id="JALPRX010000078">
    <property type="protein sequence ID" value="MCK8786242.1"/>
    <property type="molecule type" value="Genomic_DNA"/>
</dbReference>
<gene>
    <name evidence="8" type="ORF">M0638_17840</name>
</gene>
<feature type="transmembrane region" description="Helical" evidence="7">
    <location>
        <begin position="6"/>
        <end position="25"/>
    </location>
</feature>
<dbReference type="GO" id="GO:0005886">
    <property type="term" value="C:plasma membrane"/>
    <property type="evidence" value="ECO:0007669"/>
    <property type="project" value="UniProtKB-SubCell"/>
</dbReference>
<dbReference type="RefSeq" id="WP_248668356.1">
    <property type="nucleotide sequence ID" value="NZ_JALPRX010000078.1"/>
</dbReference>
<organism evidence="8 9">
    <name type="scientific">Roseomonas acroporae</name>
    <dbReference type="NCBI Taxonomy" id="2937791"/>
    <lineage>
        <taxon>Bacteria</taxon>
        <taxon>Pseudomonadati</taxon>
        <taxon>Pseudomonadota</taxon>
        <taxon>Alphaproteobacteria</taxon>
        <taxon>Acetobacterales</taxon>
        <taxon>Roseomonadaceae</taxon>
        <taxon>Roseomonas</taxon>
    </lineage>
</organism>
<keyword evidence="2" id="KW-1003">Cell membrane</keyword>
<dbReference type="Pfam" id="PF04066">
    <property type="entry name" value="MrpF_PhaF"/>
    <property type="match status" value="1"/>
</dbReference>
<evidence type="ECO:0000256" key="2">
    <source>
        <dbReference type="ARBA" id="ARBA00022475"/>
    </source>
</evidence>
<dbReference type="AlphaFoldDB" id="A0A9X1YCL8"/>